<dbReference type="Gene3D" id="3.55.50.70">
    <property type="match status" value="1"/>
</dbReference>
<organism evidence="4 5">
    <name type="scientific">Caballeronia choica</name>
    <dbReference type="NCBI Taxonomy" id="326476"/>
    <lineage>
        <taxon>Bacteria</taxon>
        <taxon>Pseudomonadati</taxon>
        <taxon>Pseudomonadota</taxon>
        <taxon>Betaproteobacteria</taxon>
        <taxon>Burkholderiales</taxon>
        <taxon>Burkholderiaceae</taxon>
        <taxon>Caballeronia</taxon>
    </lineage>
</organism>
<feature type="signal peptide" evidence="2">
    <location>
        <begin position="1"/>
        <end position="34"/>
    </location>
</feature>
<dbReference type="InterPro" id="IPR018927">
    <property type="entry name" value="Pilus_synth_Q_C"/>
</dbReference>
<gene>
    <name evidence="4" type="ORF">AWB68_02429</name>
</gene>
<feature type="compositionally biased region" description="Polar residues" evidence="1">
    <location>
        <begin position="99"/>
        <end position="111"/>
    </location>
</feature>
<evidence type="ECO:0000256" key="2">
    <source>
        <dbReference type="SAM" id="SignalP"/>
    </source>
</evidence>
<reference evidence="4" key="1">
    <citation type="submission" date="2016-01" db="EMBL/GenBank/DDBJ databases">
        <authorList>
            <person name="Peeters C."/>
        </authorList>
    </citation>
    <scope>NUCLEOTIDE SEQUENCE [LARGE SCALE GENOMIC DNA]</scope>
    <source>
        <strain evidence="4">LMG 22940</strain>
    </source>
</reference>
<protein>
    <submittedName>
        <fullName evidence="4">Type IV pilus biosynthesis protein</fullName>
    </submittedName>
</protein>
<feature type="chain" id="PRO_5011112844" evidence="2">
    <location>
        <begin position="35"/>
        <end position="215"/>
    </location>
</feature>
<proteinExistence type="predicted"/>
<sequence>MTLIFSFQTHRTARLVARLLVSFALTTVARFSVAADFDQSRLAPPPGDGWQLLSALAARPAPMQVAMANPTPAPIAAPVVATTVPKSLPGPPAPVAHLGSTTPTSAQSSPDLATAVLPSSGATAAPGGVSTLTITPQDINLRNALDRWLQQQGWQLAWKIDDDLPLEFNASFSGDFKSVLTQVMQATNHMRTPTRVCKHTNSVIRVVARAANCQE</sequence>
<feature type="region of interest" description="Disordered" evidence="1">
    <location>
        <begin position="91"/>
        <end position="112"/>
    </location>
</feature>
<evidence type="ECO:0000313" key="5">
    <source>
        <dbReference type="Proteomes" id="UP000054770"/>
    </source>
</evidence>
<dbReference type="AlphaFoldDB" id="A0A158HXG5"/>
<evidence type="ECO:0000256" key="1">
    <source>
        <dbReference type="SAM" id="MobiDB-lite"/>
    </source>
</evidence>
<dbReference type="RefSeq" id="WP_087644589.1">
    <property type="nucleotide sequence ID" value="NZ_FCON02000020.1"/>
</dbReference>
<dbReference type="Proteomes" id="UP000054770">
    <property type="component" value="Unassembled WGS sequence"/>
</dbReference>
<accession>A0A158HXG5</accession>
<comment type="caution">
    <text evidence="4">The sequence shown here is derived from an EMBL/GenBank/DDBJ whole genome shotgun (WGS) entry which is preliminary data.</text>
</comment>
<dbReference type="EMBL" id="FCON02000020">
    <property type="protein sequence ID" value="SAL49105.1"/>
    <property type="molecule type" value="Genomic_DNA"/>
</dbReference>
<name>A0A158HXG5_9BURK</name>
<dbReference type="Pfam" id="PF10671">
    <property type="entry name" value="TcpQ"/>
    <property type="match status" value="1"/>
</dbReference>
<feature type="domain" description="Toxin co-regulated pilus biosynthesis protein Q C-terminal" evidence="3">
    <location>
        <begin position="132"/>
        <end position="208"/>
    </location>
</feature>
<evidence type="ECO:0000313" key="4">
    <source>
        <dbReference type="EMBL" id="SAL49105.1"/>
    </source>
</evidence>
<keyword evidence="5" id="KW-1185">Reference proteome</keyword>
<evidence type="ECO:0000259" key="3">
    <source>
        <dbReference type="Pfam" id="PF10671"/>
    </source>
</evidence>
<keyword evidence="2" id="KW-0732">Signal</keyword>
<dbReference type="OrthoDB" id="5791855at2"/>